<evidence type="ECO:0000313" key="1">
    <source>
        <dbReference type="EMBL" id="KAK4206405.1"/>
    </source>
</evidence>
<evidence type="ECO:0000313" key="2">
    <source>
        <dbReference type="Proteomes" id="UP001301769"/>
    </source>
</evidence>
<dbReference type="AlphaFoldDB" id="A0AAN6XVM8"/>
<name>A0AAN6XVM8_9PEZI</name>
<reference evidence="1" key="1">
    <citation type="journal article" date="2023" name="Mol. Phylogenet. Evol.">
        <title>Genome-scale phylogeny and comparative genomics of the fungal order Sordariales.</title>
        <authorList>
            <person name="Hensen N."/>
            <person name="Bonometti L."/>
            <person name="Westerberg I."/>
            <person name="Brannstrom I.O."/>
            <person name="Guillou S."/>
            <person name="Cros-Aarteil S."/>
            <person name="Calhoun S."/>
            <person name="Haridas S."/>
            <person name="Kuo A."/>
            <person name="Mondo S."/>
            <person name="Pangilinan J."/>
            <person name="Riley R."/>
            <person name="LaButti K."/>
            <person name="Andreopoulos B."/>
            <person name="Lipzen A."/>
            <person name="Chen C."/>
            <person name="Yan M."/>
            <person name="Daum C."/>
            <person name="Ng V."/>
            <person name="Clum A."/>
            <person name="Steindorff A."/>
            <person name="Ohm R.A."/>
            <person name="Martin F."/>
            <person name="Silar P."/>
            <person name="Natvig D.O."/>
            <person name="Lalanne C."/>
            <person name="Gautier V."/>
            <person name="Ament-Velasquez S.L."/>
            <person name="Kruys A."/>
            <person name="Hutchinson M.I."/>
            <person name="Powell A.J."/>
            <person name="Barry K."/>
            <person name="Miller A.N."/>
            <person name="Grigoriev I.V."/>
            <person name="Debuchy R."/>
            <person name="Gladieux P."/>
            <person name="Hiltunen Thoren M."/>
            <person name="Johannesson H."/>
        </authorList>
    </citation>
    <scope>NUCLEOTIDE SEQUENCE</scope>
    <source>
        <strain evidence="1">PSN293</strain>
    </source>
</reference>
<protein>
    <recommendedName>
        <fullName evidence="3">DUF4939 domain-containing protein</fullName>
    </recommendedName>
</protein>
<feature type="non-terminal residue" evidence="1">
    <location>
        <position position="63"/>
    </location>
</feature>
<organism evidence="1 2">
    <name type="scientific">Rhypophila decipiens</name>
    <dbReference type="NCBI Taxonomy" id="261697"/>
    <lineage>
        <taxon>Eukaryota</taxon>
        <taxon>Fungi</taxon>
        <taxon>Dikarya</taxon>
        <taxon>Ascomycota</taxon>
        <taxon>Pezizomycotina</taxon>
        <taxon>Sordariomycetes</taxon>
        <taxon>Sordariomycetidae</taxon>
        <taxon>Sordariales</taxon>
        <taxon>Naviculisporaceae</taxon>
        <taxon>Rhypophila</taxon>
    </lineage>
</organism>
<gene>
    <name evidence="1" type="ORF">QBC37DRAFT_300866</name>
</gene>
<sequence>MQKKKAKIAMPPRYGGDPLKLKAWLAQCRAYFDYYEDQFTEEEDKVLFAGALLDGPTALWFQP</sequence>
<comment type="caution">
    <text evidence="1">The sequence shown here is derived from an EMBL/GenBank/DDBJ whole genome shotgun (WGS) entry which is preliminary data.</text>
</comment>
<evidence type="ECO:0008006" key="3">
    <source>
        <dbReference type="Google" id="ProtNLM"/>
    </source>
</evidence>
<accession>A0AAN6XVM8</accession>
<reference evidence="1" key="2">
    <citation type="submission" date="2023-05" db="EMBL/GenBank/DDBJ databases">
        <authorList>
            <consortium name="Lawrence Berkeley National Laboratory"/>
            <person name="Steindorff A."/>
            <person name="Hensen N."/>
            <person name="Bonometti L."/>
            <person name="Westerberg I."/>
            <person name="Brannstrom I.O."/>
            <person name="Guillou S."/>
            <person name="Cros-Aarteil S."/>
            <person name="Calhoun S."/>
            <person name="Haridas S."/>
            <person name="Kuo A."/>
            <person name="Mondo S."/>
            <person name="Pangilinan J."/>
            <person name="Riley R."/>
            <person name="Labutti K."/>
            <person name="Andreopoulos B."/>
            <person name="Lipzen A."/>
            <person name="Chen C."/>
            <person name="Yanf M."/>
            <person name="Daum C."/>
            <person name="Ng V."/>
            <person name="Clum A."/>
            <person name="Ohm R."/>
            <person name="Martin F."/>
            <person name="Silar P."/>
            <person name="Natvig D."/>
            <person name="Lalanne C."/>
            <person name="Gautier V."/>
            <person name="Ament-Velasquez S.L."/>
            <person name="Kruys A."/>
            <person name="Hutchinson M.I."/>
            <person name="Powell A.J."/>
            <person name="Barry K."/>
            <person name="Miller A.N."/>
            <person name="Grigoriev I.V."/>
            <person name="Debuchy R."/>
            <person name="Gladieux P."/>
            <person name="Thoren M.H."/>
            <person name="Johannesson H."/>
        </authorList>
    </citation>
    <scope>NUCLEOTIDE SEQUENCE</scope>
    <source>
        <strain evidence="1">PSN293</strain>
    </source>
</reference>
<proteinExistence type="predicted"/>
<dbReference type="Proteomes" id="UP001301769">
    <property type="component" value="Unassembled WGS sequence"/>
</dbReference>
<keyword evidence="2" id="KW-1185">Reference proteome</keyword>
<dbReference type="EMBL" id="MU858421">
    <property type="protein sequence ID" value="KAK4206405.1"/>
    <property type="molecule type" value="Genomic_DNA"/>
</dbReference>